<feature type="domain" description="Cytochrome oxidase subunit II transmembrane region profile" evidence="18">
    <location>
        <begin position="66"/>
        <end position="161"/>
    </location>
</feature>
<dbReference type="InterPro" id="IPR008972">
    <property type="entry name" value="Cupredoxin"/>
</dbReference>
<keyword evidence="7" id="KW-1278">Translocase</keyword>
<dbReference type="GO" id="GO:0016491">
    <property type="term" value="F:oxidoreductase activity"/>
    <property type="evidence" value="ECO:0007669"/>
    <property type="project" value="InterPro"/>
</dbReference>
<evidence type="ECO:0000256" key="15">
    <source>
        <dbReference type="RuleBase" id="RU004024"/>
    </source>
</evidence>
<evidence type="ECO:0000256" key="1">
    <source>
        <dbReference type="ARBA" id="ARBA00004141"/>
    </source>
</evidence>
<evidence type="ECO:0000256" key="12">
    <source>
        <dbReference type="ARBA" id="ARBA00024688"/>
    </source>
</evidence>
<evidence type="ECO:0000256" key="13">
    <source>
        <dbReference type="ARBA" id="ARBA00047816"/>
    </source>
</evidence>
<keyword evidence="11 16" id="KW-0472">Membrane</keyword>
<dbReference type="InterPro" id="IPR001505">
    <property type="entry name" value="Copper_CuA"/>
</dbReference>
<evidence type="ECO:0000256" key="2">
    <source>
        <dbReference type="ARBA" id="ARBA00007866"/>
    </source>
</evidence>
<dbReference type="InterPro" id="IPR036257">
    <property type="entry name" value="Cyt_c_oxidase_su2_TM_sf"/>
</dbReference>
<dbReference type="PRINTS" id="PR01166">
    <property type="entry name" value="CYCOXIDASEII"/>
</dbReference>
<comment type="caution">
    <text evidence="19">The sequence shown here is derived from an EMBL/GenBank/DDBJ whole genome shotgun (WGS) entry which is preliminary data.</text>
</comment>
<dbReference type="SUPFAM" id="SSF81464">
    <property type="entry name" value="Cytochrome c oxidase subunit II-like, transmembrane region"/>
    <property type="match status" value="1"/>
</dbReference>
<evidence type="ECO:0000256" key="6">
    <source>
        <dbReference type="ARBA" id="ARBA00022723"/>
    </source>
</evidence>
<dbReference type="SUPFAM" id="SSF49503">
    <property type="entry name" value="Cupredoxins"/>
    <property type="match status" value="1"/>
</dbReference>
<keyword evidence="6 15" id="KW-0479">Metal-binding</keyword>
<feature type="transmembrane region" description="Helical" evidence="16">
    <location>
        <begin position="133"/>
        <end position="154"/>
    </location>
</feature>
<dbReference type="NCBIfam" id="TIGR02866">
    <property type="entry name" value="CoxB"/>
    <property type="match status" value="1"/>
</dbReference>
<evidence type="ECO:0000313" key="20">
    <source>
        <dbReference type="Proteomes" id="UP000532010"/>
    </source>
</evidence>
<keyword evidence="9 16" id="KW-1133">Transmembrane helix</keyword>
<dbReference type="Pfam" id="PF02790">
    <property type="entry name" value="COX2_TM"/>
    <property type="match status" value="1"/>
</dbReference>
<organism evidence="19 20">
    <name type="scientific">Microvirga lupini</name>
    <dbReference type="NCBI Taxonomy" id="420324"/>
    <lineage>
        <taxon>Bacteria</taxon>
        <taxon>Pseudomonadati</taxon>
        <taxon>Pseudomonadota</taxon>
        <taxon>Alphaproteobacteria</taxon>
        <taxon>Hyphomicrobiales</taxon>
        <taxon>Methylobacteriaceae</taxon>
        <taxon>Microvirga</taxon>
    </lineage>
</organism>
<comment type="catalytic activity">
    <reaction evidence="13 15">
        <text>4 Fe(II)-[cytochrome c] + O2 + 8 H(+)(in) = 4 Fe(III)-[cytochrome c] + 2 H2O + 4 H(+)(out)</text>
        <dbReference type="Rhea" id="RHEA:11436"/>
        <dbReference type="Rhea" id="RHEA-COMP:10350"/>
        <dbReference type="Rhea" id="RHEA-COMP:14399"/>
        <dbReference type="ChEBI" id="CHEBI:15377"/>
        <dbReference type="ChEBI" id="CHEBI:15378"/>
        <dbReference type="ChEBI" id="CHEBI:15379"/>
        <dbReference type="ChEBI" id="CHEBI:29033"/>
        <dbReference type="ChEBI" id="CHEBI:29034"/>
        <dbReference type="EC" id="7.1.1.9"/>
    </reaction>
</comment>
<keyword evidence="3 14" id="KW-0813">Transport</keyword>
<evidence type="ECO:0000259" key="17">
    <source>
        <dbReference type="PROSITE" id="PS50857"/>
    </source>
</evidence>
<evidence type="ECO:0000256" key="16">
    <source>
        <dbReference type="SAM" id="Phobius"/>
    </source>
</evidence>
<evidence type="ECO:0000256" key="9">
    <source>
        <dbReference type="ARBA" id="ARBA00022989"/>
    </source>
</evidence>
<evidence type="ECO:0000256" key="14">
    <source>
        <dbReference type="RuleBase" id="RU000456"/>
    </source>
</evidence>
<dbReference type="GO" id="GO:0005886">
    <property type="term" value="C:plasma membrane"/>
    <property type="evidence" value="ECO:0007669"/>
    <property type="project" value="UniProtKB-SubCell"/>
</dbReference>
<evidence type="ECO:0000256" key="7">
    <source>
        <dbReference type="ARBA" id="ARBA00022967"/>
    </source>
</evidence>
<dbReference type="Gene3D" id="2.60.40.420">
    <property type="entry name" value="Cupredoxins - blue copper proteins"/>
    <property type="match status" value="1"/>
</dbReference>
<dbReference type="PANTHER" id="PTHR22888">
    <property type="entry name" value="CYTOCHROME C OXIDASE, SUBUNIT II"/>
    <property type="match status" value="1"/>
</dbReference>
<dbReference type="InterPro" id="IPR045187">
    <property type="entry name" value="CcO_II"/>
</dbReference>
<dbReference type="EC" id="7.1.1.9" evidence="15"/>
<feature type="transmembrane region" description="Helical" evidence="16">
    <location>
        <begin position="91"/>
        <end position="112"/>
    </location>
</feature>
<evidence type="ECO:0000259" key="18">
    <source>
        <dbReference type="PROSITE" id="PS50999"/>
    </source>
</evidence>
<dbReference type="InterPro" id="IPR014222">
    <property type="entry name" value="Cyt_c_oxidase_su2"/>
</dbReference>
<comment type="cofactor">
    <cofactor evidence="15">
        <name>Cu cation</name>
        <dbReference type="ChEBI" id="CHEBI:23378"/>
    </cofactor>
    <text evidence="15">Binds a copper A center.</text>
</comment>
<keyword evidence="5 14" id="KW-0812">Transmembrane</keyword>
<dbReference type="PROSITE" id="PS50999">
    <property type="entry name" value="COX2_TM"/>
    <property type="match status" value="1"/>
</dbReference>
<evidence type="ECO:0000256" key="3">
    <source>
        <dbReference type="ARBA" id="ARBA00022448"/>
    </source>
</evidence>
<dbReference type="PROSITE" id="PS50857">
    <property type="entry name" value="COX2_CUA"/>
    <property type="match status" value="1"/>
</dbReference>
<comment type="function">
    <text evidence="12 15">Subunits I and II form the functional core of the enzyme complex. Electrons originating in cytochrome c are transferred via heme a and Cu(A) to the binuclear center formed by heme a3 and Cu(B).</text>
</comment>
<dbReference type="GO" id="GO:0042773">
    <property type="term" value="P:ATP synthesis coupled electron transport"/>
    <property type="evidence" value="ECO:0007669"/>
    <property type="project" value="TreeGrafter"/>
</dbReference>
<dbReference type="InterPro" id="IPR002429">
    <property type="entry name" value="CcO_II-like_C"/>
</dbReference>
<name>A0A7W4YVZ0_9HYPH</name>
<dbReference type="Pfam" id="PF00116">
    <property type="entry name" value="COX2"/>
    <property type="match status" value="1"/>
</dbReference>
<sequence length="318" mass="35002">MMAQAGRRYSHARAFPDAFMALGHHIFRSFGTPMRIENARRSVTALSTAAVALVLGINVASAAAGQPSPWETGMQEMVTELGQSVSSFHTYLVWLIAAICLFVLALILVIIARFNENKNPVPSKTTHNTLLEVAWTIVPVLILVAIAIPSFRLLREQLVPPQADLVVKATGYSWYWGYEYPADQGGGFKFDSNMIPEDGQRKPDQPRLLGADNAMVVPVGKVVRVQVTSADVLHAFALPSFYIKVDAIPGRLNETWFKAEKEGVYYGQCSELCGNGHPYMPIEIRVVSEQQYAAWLAEAKQRYASTDSSGPVKFANAQ</sequence>
<comment type="subcellular location">
    <subcellularLocation>
        <location evidence="14">Cell membrane</location>
        <topology evidence="14">Multi-pass membrane protein</topology>
    </subcellularLocation>
    <subcellularLocation>
        <location evidence="1">Membrane</location>
        <topology evidence="1">Multi-pass membrane protein</topology>
    </subcellularLocation>
</comment>
<keyword evidence="8 14" id="KW-0249">Electron transport</keyword>
<evidence type="ECO:0000256" key="8">
    <source>
        <dbReference type="ARBA" id="ARBA00022982"/>
    </source>
</evidence>
<comment type="similarity">
    <text evidence="2 14">Belongs to the cytochrome c oxidase subunit 2 family.</text>
</comment>
<evidence type="ECO:0000256" key="5">
    <source>
        <dbReference type="ARBA" id="ARBA00022692"/>
    </source>
</evidence>
<evidence type="ECO:0000256" key="11">
    <source>
        <dbReference type="ARBA" id="ARBA00023136"/>
    </source>
</evidence>
<dbReference type="GO" id="GO:0004129">
    <property type="term" value="F:cytochrome-c oxidase activity"/>
    <property type="evidence" value="ECO:0007669"/>
    <property type="project" value="UniProtKB-EC"/>
</dbReference>
<reference evidence="19 20" key="1">
    <citation type="submission" date="2020-08" db="EMBL/GenBank/DDBJ databases">
        <title>The Agave Microbiome: Exploring the role of microbial communities in plant adaptations to desert environments.</title>
        <authorList>
            <person name="Partida-Martinez L.P."/>
        </authorList>
    </citation>
    <scope>NUCLEOTIDE SEQUENCE [LARGE SCALE GENOMIC DNA]</scope>
    <source>
        <strain evidence="19 20">AT3.9</strain>
    </source>
</reference>
<keyword evidence="10 15" id="KW-0186">Copper</keyword>
<evidence type="ECO:0000256" key="10">
    <source>
        <dbReference type="ARBA" id="ARBA00023008"/>
    </source>
</evidence>
<evidence type="ECO:0000313" key="19">
    <source>
        <dbReference type="EMBL" id="MBB3018905.1"/>
    </source>
</evidence>
<dbReference type="PROSITE" id="PS00078">
    <property type="entry name" value="COX2"/>
    <property type="match status" value="1"/>
</dbReference>
<proteinExistence type="inferred from homology"/>
<dbReference type="EMBL" id="JACHWB010000002">
    <property type="protein sequence ID" value="MBB3018905.1"/>
    <property type="molecule type" value="Genomic_DNA"/>
</dbReference>
<dbReference type="GO" id="GO:0005507">
    <property type="term" value="F:copper ion binding"/>
    <property type="evidence" value="ECO:0007669"/>
    <property type="project" value="InterPro"/>
</dbReference>
<dbReference type="AlphaFoldDB" id="A0A7W4YVZ0"/>
<dbReference type="PANTHER" id="PTHR22888:SF9">
    <property type="entry name" value="CYTOCHROME C OXIDASE SUBUNIT 2"/>
    <property type="match status" value="1"/>
</dbReference>
<dbReference type="InterPro" id="IPR011759">
    <property type="entry name" value="Cyt_c_oxidase_su2_TM_dom"/>
</dbReference>
<evidence type="ECO:0000256" key="4">
    <source>
        <dbReference type="ARBA" id="ARBA00022660"/>
    </source>
</evidence>
<keyword evidence="4 14" id="KW-0679">Respiratory chain</keyword>
<gene>
    <name evidence="19" type="ORF">FHR70_001959</name>
</gene>
<dbReference type="Proteomes" id="UP000532010">
    <property type="component" value="Unassembled WGS sequence"/>
</dbReference>
<dbReference type="Gene3D" id="1.10.287.90">
    <property type="match status" value="1"/>
</dbReference>
<protein>
    <recommendedName>
        <fullName evidence="15">Cytochrome c oxidase subunit 2</fullName>
        <ecNumber evidence="15">7.1.1.9</ecNumber>
    </recommendedName>
</protein>
<keyword evidence="20" id="KW-1185">Reference proteome</keyword>
<feature type="domain" description="Cytochrome oxidase subunit II copper A binding" evidence="17">
    <location>
        <begin position="162"/>
        <end position="298"/>
    </location>
</feature>
<accession>A0A7W4YVZ0</accession>